<gene>
    <name evidence="1" type="ORF">G3R48_10035</name>
</gene>
<dbReference type="Proteomes" id="UP000811844">
    <property type="component" value="Unassembled WGS sequence"/>
</dbReference>
<organism evidence="1 2">
    <name type="scientific">Shewanella intestini</name>
    <dbReference type="NCBI Taxonomy" id="2017544"/>
    <lineage>
        <taxon>Bacteria</taxon>
        <taxon>Pseudomonadati</taxon>
        <taxon>Pseudomonadota</taxon>
        <taxon>Gammaproteobacteria</taxon>
        <taxon>Alteromonadales</taxon>
        <taxon>Shewanellaceae</taxon>
        <taxon>Shewanella</taxon>
    </lineage>
</organism>
<protein>
    <recommendedName>
        <fullName evidence="3">Lipoprotein</fullName>
    </recommendedName>
</protein>
<sequence length="125" mass="14277">MKKIVILLFAIILTGCKTIPIPEVKSQPVGYNLTQEQVKNAIIKAGFVRDWQIIPVNDTLLRGTLDVRSHQLVVDIPYDSQQYAIEYYSSENLKYHDGKIHKKVATWIRNLNLDINKSIRAVASQ</sequence>
<evidence type="ECO:0008006" key="3">
    <source>
        <dbReference type="Google" id="ProtNLM"/>
    </source>
</evidence>
<evidence type="ECO:0000313" key="2">
    <source>
        <dbReference type="Proteomes" id="UP000811844"/>
    </source>
</evidence>
<dbReference type="EMBL" id="JAAIKR010000008">
    <property type="protein sequence ID" value="MBR9728311.1"/>
    <property type="molecule type" value="Genomic_DNA"/>
</dbReference>
<name>A0ABS5I2R1_9GAMM</name>
<reference evidence="1 2" key="1">
    <citation type="submission" date="2020-02" db="EMBL/GenBank/DDBJ databases">
        <title>Shewanella WXL01 sp. nov., a marine bacterium isolated from green algae in Luhuitou Fringing Reef (Northern South China Sea).</title>
        <authorList>
            <person name="Wang X."/>
        </authorList>
    </citation>
    <scope>NUCLEOTIDE SEQUENCE [LARGE SCALE GENOMIC DNA]</scope>
    <source>
        <strain evidence="1 2">MCCC 1A01895</strain>
    </source>
</reference>
<evidence type="ECO:0000313" key="1">
    <source>
        <dbReference type="EMBL" id="MBR9728311.1"/>
    </source>
</evidence>
<dbReference type="PROSITE" id="PS51257">
    <property type="entry name" value="PROKAR_LIPOPROTEIN"/>
    <property type="match status" value="1"/>
</dbReference>
<proteinExistence type="predicted"/>
<keyword evidence="2" id="KW-1185">Reference proteome</keyword>
<comment type="caution">
    <text evidence="1">The sequence shown here is derived from an EMBL/GenBank/DDBJ whole genome shotgun (WGS) entry which is preliminary data.</text>
</comment>
<accession>A0ABS5I2R1</accession>
<dbReference type="RefSeq" id="WP_153662921.1">
    <property type="nucleotide sequence ID" value="NZ_JAAIKR010000008.1"/>
</dbReference>